<evidence type="ECO:0000313" key="1">
    <source>
        <dbReference type="EMBL" id="KAI5078821.1"/>
    </source>
</evidence>
<evidence type="ECO:0000313" key="2">
    <source>
        <dbReference type="Proteomes" id="UP000886520"/>
    </source>
</evidence>
<dbReference type="AlphaFoldDB" id="A0A9D4ZMJ3"/>
<gene>
    <name evidence="1" type="ORF">GOP47_0006492</name>
</gene>
<keyword evidence="2" id="KW-1185">Reference proteome</keyword>
<sequence>MPAFETPYWTHFQNEAHLIDAWTSSMRQSAGYTFHSLSHDASRSKLDRVYYVGADWLPNNDDEFVDVAIGLSSHFPLVLDLSNIKHVA</sequence>
<protein>
    <submittedName>
        <fullName evidence="1">Uncharacterized protein</fullName>
    </submittedName>
</protein>
<dbReference type="Proteomes" id="UP000886520">
    <property type="component" value="Chromosome 6"/>
</dbReference>
<dbReference type="EMBL" id="JABFUD020000006">
    <property type="protein sequence ID" value="KAI5078821.1"/>
    <property type="molecule type" value="Genomic_DNA"/>
</dbReference>
<dbReference type="OrthoDB" id="1932527at2759"/>
<accession>A0A9D4ZMJ3</accession>
<proteinExistence type="predicted"/>
<name>A0A9D4ZMJ3_ADICA</name>
<comment type="caution">
    <text evidence="1">The sequence shown here is derived from an EMBL/GenBank/DDBJ whole genome shotgun (WGS) entry which is preliminary data.</text>
</comment>
<organism evidence="1 2">
    <name type="scientific">Adiantum capillus-veneris</name>
    <name type="common">Maidenhair fern</name>
    <dbReference type="NCBI Taxonomy" id="13818"/>
    <lineage>
        <taxon>Eukaryota</taxon>
        <taxon>Viridiplantae</taxon>
        <taxon>Streptophyta</taxon>
        <taxon>Embryophyta</taxon>
        <taxon>Tracheophyta</taxon>
        <taxon>Polypodiopsida</taxon>
        <taxon>Polypodiidae</taxon>
        <taxon>Polypodiales</taxon>
        <taxon>Pteridineae</taxon>
        <taxon>Pteridaceae</taxon>
        <taxon>Vittarioideae</taxon>
        <taxon>Adiantum</taxon>
    </lineage>
</organism>
<reference evidence="1" key="1">
    <citation type="submission" date="2021-01" db="EMBL/GenBank/DDBJ databases">
        <title>Adiantum capillus-veneris genome.</title>
        <authorList>
            <person name="Fang Y."/>
            <person name="Liao Q."/>
        </authorList>
    </citation>
    <scope>NUCLEOTIDE SEQUENCE</scope>
    <source>
        <strain evidence="1">H3</strain>
        <tissue evidence="1">Leaf</tissue>
    </source>
</reference>